<dbReference type="Proteomes" id="UP000752292">
    <property type="component" value="Unassembled WGS sequence"/>
</dbReference>
<protein>
    <submittedName>
        <fullName evidence="2">M24 family metallopeptidase</fullName>
    </submittedName>
</protein>
<evidence type="ECO:0000313" key="2">
    <source>
        <dbReference type="EMBL" id="MBI4251796.1"/>
    </source>
</evidence>
<feature type="non-terminal residue" evidence="2">
    <location>
        <position position="1"/>
    </location>
</feature>
<organism evidence="2 3">
    <name type="scientific">Tectimicrobiota bacterium</name>
    <dbReference type="NCBI Taxonomy" id="2528274"/>
    <lineage>
        <taxon>Bacteria</taxon>
        <taxon>Pseudomonadati</taxon>
        <taxon>Nitrospinota/Tectimicrobiota group</taxon>
        <taxon>Candidatus Tectimicrobiota</taxon>
    </lineage>
</organism>
<dbReference type="Pfam" id="PF00557">
    <property type="entry name" value="Peptidase_M24"/>
    <property type="match status" value="1"/>
</dbReference>
<dbReference type="Gene3D" id="3.90.230.10">
    <property type="entry name" value="Creatinase/methionine aminopeptidase superfamily"/>
    <property type="match status" value="1"/>
</dbReference>
<feature type="domain" description="Peptidase M24" evidence="1">
    <location>
        <begin position="7"/>
        <end position="120"/>
    </location>
</feature>
<dbReference type="AlphaFoldDB" id="A0A933E855"/>
<evidence type="ECO:0000313" key="3">
    <source>
        <dbReference type="Proteomes" id="UP000752292"/>
    </source>
</evidence>
<accession>A0A933E855</accession>
<evidence type="ECO:0000259" key="1">
    <source>
        <dbReference type="Pfam" id="PF00557"/>
    </source>
</evidence>
<dbReference type="SUPFAM" id="SSF55920">
    <property type="entry name" value="Creatinase/aminopeptidase"/>
    <property type="match status" value="1"/>
</dbReference>
<comment type="caution">
    <text evidence="2">The sequence shown here is derived from an EMBL/GenBank/DDBJ whole genome shotgun (WGS) entry which is preliminary data.</text>
</comment>
<dbReference type="EMBL" id="JACQRX010000216">
    <property type="protein sequence ID" value="MBI4251796.1"/>
    <property type="molecule type" value="Genomic_DNA"/>
</dbReference>
<dbReference type="InterPro" id="IPR000994">
    <property type="entry name" value="Pept_M24"/>
</dbReference>
<dbReference type="InterPro" id="IPR036005">
    <property type="entry name" value="Creatinase/aminopeptidase-like"/>
</dbReference>
<proteinExistence type="predicted"/>
<reference evidence="2" key="1">
    <citation type="submission" date="2020-07" db="EMBL/GenBank/DDBJ databases">
        <title>Huge and variable diversity of episymbiotic CPR bacteria and DPANN archaea in groundwater ecosystems.</title>
        <authorList>
            <person name="He C.Y."/>
            <person name="Keren R."/>
            <person name="Whittaker M."/>
            <person name="Farag I.F."/>
            <person name="Doudna J."/>
            <person name="Cate J.H.D."/>
            <person name="Banfield J.F."/>
        </authorList>
    </citation>
    <scope>NUCLEOTIDE SEQUENCE</scope>
    <source>
        <strain evidence="2">NC_groundwater_1370_Ag_S-0.2um_69_93</strain>
    </source>
</reference>
<sequence length="136" mass="14736">AQIGAPICMGPPSDALKRLHEEVAVPVFGAVEKCLRPGGTVEEVQEAAQLIVRKGYTSRPTEIHGIDIVTCPPHEEMAHIRAKPADRVFKEGMVIMSEPNPITPDGRLGCFLGRTCIITATGCEWVTRLPLDLIVV</sequence>
<gene>
    <name evidence="2" type="ORF">HY618_04990</name>
</gene>
<name>A0A933E855_UNCTE</name>